<evidence type="ECO:0000313" key="2">
    <source>
        <dbReference type="Proteomes" id="UP000199493"/>
    </source>
</evidence>
<proteinExistence type="predicted"/>
<accession>A0A1H8ECR7</accession>
<reference evidence="1 2" key="1">
    <citation type="submission" date="2016-10" db="EMBL/GenBank/DDBJ databases">
        <authorList>
            <person name="de Groot N.N."/>
        </authorList>
    </citation>
    <scope>NUCLEOTIDE SEQUENCE [LARGE SCALE GENOMIC DNA]</scope>
    <source>
        <strain evidence="1 2">558</strain>
    </source>
</reference>
<gene>
    <name evidence="1" type="ORF">SAMN04490369_100426</name>
</gene>
<sequence>MYIGYIQRLKLCIKWTYANPEMASLPANDATQVDELQRFALPDSRPLPINALLFGGDPHALAAAQPMIAAHSDQLAPPPHDVLIEAVPLAPPPSPSLFHGNHEDVAIVDTARASAHSGDRYLHYGEESNATGNEIATAAQSRFYQVSEGYSFFQFSLPHTRLLLTRQFRAL</sequence>
<evidence type="ECO:0000313" key="1">
    <source>
        <dbReference type="EMBL" id="SEN16904.1"/>
    </source>
</evidence>
<dbReference type="AlphaFoldDB" id="A0A1H8ECR7"/>
<organism evidence="1 2">
    <name type="scientific">Vreelandella aquamarina</name>
    <dbReference type="NCBI Taxonomy" id="77097"/>
    <lineage>
        <taxon>Bacteria</taxon>
        <taxon>Pseudomonadati</taxon>
        <taxon>Pseudomonadota</taxon>
        <taxon>Gammaproteobacteria</taxon>
        <taxon>Oceanospirillales</taxon>
        <taxon>Halomonadaceae</taxon>
        <taxon>Vreelandella</taxon>
    </lineage>
</organism>
<name>A0A1H8ECR7_9GAMM</name>
<dbReference type="Proteomes" id="UP000199493">
    <property type="component" value="Unassembled WGS sequence"/>
</dbReference>
<dbReference type="STRING" id="77097.SAMN04490369_100426"/>
<protein>
    <submittedName>
        <fullName evidence="1">Uncharacterized protein</fullName>
    </submittedName>
</protein>
<dbReference type="EMBL" id="FODB01000004">
    <property type="protein sequence ID" value="SEN16904.1"/>
    <property type="molecule type" value="Genomic_DNA"/>
</dbReference>